<dbReference type="EMBL" id="BMFO01000002">
    <property type="protein sequence ID" value="GGF93323.1"/>
    <property type="molecule type" value="Genomic_DNA"/>
</dbReference>
<feature type="signal peptide" evidence="1">
    <location>
        <begin position="1"/>
        <end position="21"/>
    </location>
</feature>
<sequence>MKQVRFVGILAAAIASGLAHGAEGDAGKWLFEARWRLENVDDAAFARDAEADTLRLRAGYRTAVHAGWSAVIEAEATRHLFVEDFNSSANGRTAFPTVADPDNTELNQAYVRYAPDADTRLTLGRQRIQWDNQRFFGNVGWRQNEQTFDAVDFSHRFGSGWTLRYDYLGRAQRIYGADHPNPDMGRYLLDAHLLGLSRPLGPGTLSGYAHFIDNETLPAGSHRNLGLRYAAKKDVPDGLGWTATAEYARQDAYADGSDLIDADYRLLEAGVVWRGHNLKAGREVLGGDGRYGFATPFATLHAFNGWADKFLTTPAGGLQDTYLGWNRKFGKFNAAAAWHDFRADAGSVRYGSEWDASLGYAFDPHWSGLLKLADYRADGFARDTRKLWLSVEYVY</sequence>
<dbReference type="AlphaFoldDB" id="A0A917CMM1"/>
<keyword evidence="4" id="KW-1185">Reference proteome</keyword>
<keyword evidence="1" id="KW-0732">Signal</keyword>
<dbReference type="Proteomes" id="UP000632858">
    <property type="component" value="Unassembled WGS sequence"/>
</dbReference>
<feature type="domain" description="Alginate export" evidence="2">
    <location>
        <begin position="32"/>
        <end position="161"/>
    </location>
</feature>
<evidence type="ECO:0000313" key="3">
    <source>
        <dbReference type="EMBL" id="GGF93323.1"/>
    </source>
</evidence>
<dbReference type="SUPFAM" id="SSF56935">
    <property type="entry name" value="Porins"/>
    <property type="match status" value="1"/>
</dbReference>
<dbReference type="Pfam" id="PF13372">
    <property type="entry name" value="Alginate_exp"/>
    <property type="match status" value="1"/>
</dbReference>
<proteinExistence type="predicted"/>
<dbReference type="RefSeq" id="WP_188449239.1">
    <property type="nucleotide sequence ID" value="NZ_BMFO01000002.1"/>
</dbReference>
<protein>
    <recommendedName>
        <fullName evidence="2">Alginate export domain-containing protein</fullName>
    </recommendedName>
</protein>
<dbReference type="InterPro" id="IPR025388">
    <property type="entry name" value="Alginate_export_dom"/>
</dbReference>
<reference evidence="3" key="2">
    <citation type="submission" date="2020-09" db="EMBL/GenBank/DDBJ databases">
        <authorList>
            <person name="Sun Q."/>
            <person name="Zhou Y."/>
        </authorList>
    </citation>
    <scope>NUCLEOTIDE SEQUENCE</scope>
    <source>
        <strain evidence="3">CGMCC 1.12726</strain>
    </source>
</reference>
<name>A0A917CMM1_9GAMM</name>
<evidence type="ECO:0000313" key="4">
    <source>
        <dbReference type="Proteomes" id="UP000632858"/>
    </source>
</evidence>
<evidence type="ECO:0000256" key="1">
    <source>
        <dbReference type="SAM" id="SignalP"/>
    </source>
</evidence>
<feature type="chain" id="PRO_5036996614" description="Alginate export domain-containing protein" evidence="1">
    <location>
        <begin position="22"/>
        <end position="395"/>
    </location>
</feature>
<organism evidence="3 4">
    <name type="scientific">Arenimonas maotaiensis</name>
    <dbReference type="NCBI Taxonomy" id="1446479"/>
    <lineage>
        <taxon>Bacteria</taxon>
        <taxon>Pseudomonadati</taxon>
        <taxon>Pseudomonadota</taxon>
        <taxon>Gammaproteobacteria</taxon>
        <taxon>Lysobacterales</taxon>
        <taxon>Lysobacteraceae</taxon>
        <taxon>Arenimonas</taxon>
    </lineage>
</organism>
<gene>
    <name evidence="3" type="ORF">GCM10010960_13950</name>
</gene>
<evidence type="ECO:0000259" key="2">
    <source>
        <dbReference type="Pfam" id="PF13372"/>
    </source>
</evidence>
<accession>A0A917CMM1</accession>
<comment type="caution">
    <text evidence="3">The sequence shown here is derived from an EMBL/GenBank/DDBJ whole genome shotgun (WGS) entry which is preliminary data.</text>
</comment>
<reference evidence="3" key="1">
    <citation type="journal article" date="2014" name="Int. J. Syst. Evol. Microbiol.">
        <title>Complete genome sequence of Corynebacterium casei LMG S-19264T (=DSM 44701T), isolated from a smear-ripened cheese.</title>
        <authorList>
            <consortium name="US DOE Joint Genome Institute (JGI-PGF)"/>
            <person name="Walter F."/>
            <person name="Albersmeier A."/>
            <person name="Kalinowski J."/>
            <person name="Ruckert C."/>
        </authorList>
    </citation>
    <scope>NUCLEOTIDE SEQUENCE</scope>
    <source>
        <strain evidence="3">CGMCC 1.12726</strain>
    </source>
</reference>